<gene>
    <name evidence="15" type="ORF">C8N32_10679</name>
</gene>
<keyword evidence="7" id="KW-0547">Nucleotide-binding</keyword>
<dbReference type="PANTHER" id="PTHR45339:SF1">
    <property type="entry name" value="HYBRID SIGNAL TRANSDUCTION HISTIDINE KINASE J"/>
    <property type="match status" value="1"/>
</dbReference>
<dbReference type="OrthoDB" id="7873557at2"/>
<evidence type="ECO:0000259" key="13">
    <source>
        <dbReference type="PROSITE" id="PS50109"/>
    </source>
</evidence>
<keyword evidence="15" id="KW-0808">Transferase</keyword>
<comment type="subcellular location">
    <subcellularLocation>
        <location evidence="2">Cell membrane</location>
        <topology evidence="2">Multi-pass membrane protein</topology>
    </subcellularLocation>
</comment>
<evidence type="ECO:0000256" key="6">
    <source>
        <dbReference type="ARBA" id="ARBA00022692"/>
    </source>
</evidence>
<keyword evidence="11" id="KW-0472">Membrane</keyword>
<dbReference type="Gene3D" id="3.30.565.10">
    <property type="entry name" value="Histidine kinase-like ATPase, C-terminal domain"/>
    <property type="match status" value="1"/>
</dbReference>
<dbReference type="InterPro" id="IPR004358">
    <property type="entry name" value="Sig_transdc_His_kin-like_C"/>
</dbReference>
<accession>A0A2T5BSY7</accession>
<comment type="caution">
    <text evidence="15">The sequence shown here is derived from an EMBL/GenBank/DDBJ whole genome shotgun (WGS) entry which is preliminary data.</text>
</comment>
<organism evidence="15 16">
    <name type="scientific">Rhodovulum imhoffii</name>
    <dbReference type="NCBI Taxonomy" id="365340"/>
    <lineage>
        <taxon>Bacteria</taxon>
        <taxon>Pseudomonadati</taxon>
        <taxon>Pseudomonadota</taxon>
        <taxon>Alphaproteobacteria</taxon>
        <taxon>Rhodobacterales</taxon>
        <taxon>Paracoccaceae</taxon>
        <taxon>Rhodovulum</taxon>
    </lineage>
</organism>
<name>A0A2T5BSY7_9RHOB</name>
<dbReference type="InterPro" id="IPR036890">
    <property type="entry name" value="HATPase_C_sf"/>
</dbReference>
<evidence type="ECO:0000256" key="3">
    <source>
        <dbReference type="ARBA" id="ARBA00012438"/>
    </source>
</evidence>
<dbReference type="SUPFAM" id="SSF55874">
    <property type="entry name" value="ATPase domain of HSP90 chaperone/DNA topoisomerase II/histidine kinase"/>
    <property type="match status" value="1"/>
</dbReference>
<keyword evidence="9" id="KW-1133">Transmembrane helix</keyword>
<dbReference type="AlphaFoldDB" id="A0A2T5BSY7"/>
<dbReference type="Proteomes" id="UP000243859">
    <property type="component" value="Unassembled WGS sequence"/>
</dbReference>
<keyword evidence="15" id="KW-0418">Kinase</keyword>
<evidence type="ECO:0000313" key="16">
    <source>
        <dbReference type="Proteomes" id="UP000243859"/>
    </source>
</evidence>
<dbReference type="GO" id="GO:0000160">
    <property type="term" value="P:phosphorelay signal transduction system"/>
    <property type="evidence" value="ECO:0007669"/>
    <property type="project" value="UniProtKB-KW"/>
</dbReference>
<dbReference type="EMBL" id="QAAA01000006">
    <property type="protein sequence ID" value="PTN02506.1"/>
    <property type="molecule type" value="Genomic_DNA"/>
</dbReference>
<keyword evidence="4" id="KW-1003">Cell membrane</keyword>
<keyword evidence="10" id="KW-0902">Two-component regulatory system</keyword>
<keyword evidence="16" id="KW-1185">Reference proteome</keyword>
<evidence type="ECO:0000256" key="11">
    <source>
        <dbReference type="ARBA" id="ARBA00023136"/>
    </source>
</evidence>
<comment type="catalytic activity">
    <reaction evidence="1">
        <text>ATP + protein L-histidine = ADP + protein N-phospho-L-histidine.</text>
        <dbReference type="EC" id="2.7.13.3"/>
    </reaction>
</comment>
<evidence type="ECO:0000256" key="1">
    <source>
        <dbReference type="ARBA" id="ARBA00000085"/>
    </source>
</evidence>
<dbReference type="InterPro" id="IPR001789">
    <property type="entry name" value="Sig_transdc_resp-reg_receiver"/>
</dbReference>
<dbReference type="GO" id="GO:0005886">
    <property type="term" value="C:plasma membrane"/>
    <property type="evidence" value="ECO:0007669"/>
    <property type="project" value="UniProtKB-SubCell"/>
</dbReference>
<dbReference type="SMART" id="SM00448">
    <property type="entry name" value="REC"/>
    <property type="match status" value="1"/>
</dbReference>
<evidence type="ECO:0000256" key="5">
    <source>
        <dbReference type="ARBA" id="ARBA00022553"/>
    </source>
</evidence>
<sequence>MSQIAPHPAAARQGFNTDSDLHRKRASLLGHDIRTAVSDIVGGLSLMDLSDLDDPSRLQGERIRSAAAQLVRLTDEVLALYTGEAVQATRVPAYPLRTLLDSVAMRWRANALERGVRFVSRRDADLPAEIGTEQGALERILSNLLGNAIKYSEGGTVYMKTTMGSHETLCFEIRDSGPGFSSGAIARLFEYRGRCPENTKPGDGLGLHIVRDLTDRINARMHVSNHPEGGAQVSIILPRTTWAPGLTGPGGGNGLPDLSGWRILVAEDNATNQLMLRQMLETLGAQCEIAADGHAAQEALRRENFDLALIDIEMPRRSGIDVIADLRGRAGRNSDIPVLAVTAFVLSASREEIYTAGADGILPKPILSLEAFGEAIGLVLKKRDPQQDLYPNLPSPAAYCALSLDRLLALSPDGGHELLRHLQDDFSDTENDLRKGFAARDCGALRARSHVLISLAGAIGAKRMQARAEALNQAAHENDWENISAILPGLTDDIEGLVTRLSKETARRFYGHAR</sequence>
<evidence type="ECO:0000256" key="9">
    <source>
        <dbReference type="ARBA" id="ARBA00022989"/>
    </source>
</evidence>
<evidence type="ECO:0000313" key="15">
    <source>
        <dbReference type="EMBL" id="PTN02506.1"/>
    </source>
</evidence>
<dbReference type="PRINTS" id="PR00344">
    <property type="entry name" value="BCTRLSENSOR"/>
</dbReference>
<dbReference type="PROSITE" id="PS50110">
    <property type="entry name" value="RESPONSE_REGULATORY"/>
    <property type="match status" value="1"/>
</dbReference>
<evidence type="ECO:0000256" key="7">
    <source>
        <dbReference type="ARBA" id="ARBA00022741"/>
    </source>
</evidence>
<dbReference type="InterPro" id="IPR003594">
    <property type="entry name" value="HATPase_dom"/>
</dbReference>
<keyword evidence="6" id="KW-0812">Transmembrane</keyword>
<evidence type="ECO:0000259" key="14">
    <source>
        <dbReference type="PROSITE" id="PS50110"/>
    </source>
</evidence>
<dbReference type="InterPro" id="IPR011006">
    <property type="entry name" value="CheY-like_superfamily"/>
</dbReference>
<evidence type="ECO:0000256" key="2">
    <source>
        <dbReference type="ARBA" id="ARBA00004651"/>
    </source>
</evidence>
<dbReference type="CDD" id="cd00075">
    <property type="entry name" value="HATPase"/>
    <property type="match status" value="1"/>
</dbReference>
<dbReference type="Pfam" id="PF02518">
    <property type="entry name" value="HATPase_c"/>
    <property type="match status" value="1"/>
</dbReference>
<dbReference type="SUPFAM" id="SSF47226">
    <property type="entry name" value="Histidine-containing phosphotransfer domain, HPT domain"/>
    <property type="match status" value="1"/>
</dbReference>
<feature type="domain" description="Histidine kinase" evidence="13">
    <location>
        <begin position="28"/>
        <end position="241"/>
    </location>
</feature>
<evidence type="ECO:0000256" key="12">
    <source>
        <dbReference type="PROSITE-ProRule" id="PRU00169"/>
    </source>
</evidence>
<keyword evidence="5 12" id="KW-0597">Phosphoprotein</keyword>
<dbReference type="InterPro" id="IPR036641">
    <property type="entry name" value="HPT_dom_sf"/>
</dbReference>
<dbReference type="Gene3D" id="1.20.120.160">
    <property type="entry name" value="HPT domain"/>
    <property type="match status" value="1"/>
</dbReference>
<reference evidence="15 16" key="1">
    <citation type="submission" date="2018-04" db="EMBL/GenBank/DDBJ databases">
        <title>Genomic Encyclopedia of Archaeal and Bacterial Type Strains, Phase II (KMG-II): from individual species to whole genera.</title>
        <authorList>
            <person name="Goeker M."/>
        </authorList>
    </citation>
    <scope>NUCLEOTIDE SEQUENCE [LARGE SCALE GENOMIC DNA]</scope>
    <source>
        <strain evidence="15 16">DSM 18064</strain>
    </source>
</reference>
<keyword evidence="8" id="KW-0067">ATP-binding</keyword>
<dbReference type="InterPro" id="IPR005467">
    <property type="entry name" value="His_kinase_dom"/>
</dbReference>
<dbReference type="RefSeq" id="WP_107891719.1">
    <property type="nucleotide sequence ID" value="NZ_NHSI01000015.1"/>
</dbReference>
<dbReference type="Gene3D" id="3.40.50.2300">
    <property type="match status" value="1"/>
</dbReference>
<evidence type="ECO:0000256" key="4">
    <source>
        <dbReference type="ARBA" id="ARBA00022475"/>
    </source>
</evidence>
<evidence type="ECO:0000256" key="8">
    <source>
        <dbReference type="ARBA" id="ARBA00022840"/>
    </source>
</evidence>
<proteinExistence type="predicted"/>
<dbReference type="PANTHER" id="PTHR45339">
    <property type="entry name" value="HYBRID SIGNAL TRANSDUCTION HISTIDINE KINASE J"/>
    <property type="match status" value="1"/>
</dbReference>
<protein>
    <recommendedName>
        <fullName evidence="3">histidine kinase</fullName>
        <ecNumber evidence="3">2.7.13.3</ecNumber>
    </recommendedName>
</protein>
<dbReference type="EC" id="2.7.13.3" evidence="3"/>
<feature type="domain" description="Response regulatory" evidence="14">
    <location>
        <begin position="262"/>
        <end position="379"/>
    </location>
</feature>
<dbReference type="SMART" id="SM00387">
    <property type="entry name" value="HATPase_c"/>
    <property type="match status" value="1"/>
</dbReference>
<dbReference type="GO" id="GO:0005524">
    <property type="term" value="F:ATP binding"/>
    <property type="evidence" value="ECO:0007669"/>
    <property type="project" value="UniProtKB-KW"/>
</dbReference>
<dbReference type="SUPFAM" id="SSF52172">
    <property type="entry name" value="CheY-like"/>
    <property type="match status" value="1"/>
</dbReference>
<feature type="modified residue" description="4-aspartylphosphate" evidence="12">
    <location>
        <position position="311"/>
    </location>
</feature>
<dbReference type="Pfam" id="PF00072">
    <property type="entry name" value="Response_reg"/>
    <property type="match status" value="1"/>
</dbReference>
<evidence type="ECO:0000256" key="10">
    <source>
        <dbReference type="ARBA" id="ARBA00023012"/>
    </source>
</evidence>
<dbReference type="GO" id="GO:0004673">
    <property type="term" value="F:protein histidine kinase activity"/>
    <property type="evidence" value="ECO:0007669"/>
    <property type="project" value="UniProtKB-EC"/>
</dbReference>
<dbReference type="PROSITE" id="PS50109">
    <property type="entry name" value="HIS_KIN"/>
    <property type="match status" value="1"/>
</dbReference>
<dbReference type="CDD" id="cd17546">
    <property type="entry name" value="REC_hyHK_CKI1_RcsC-like"/>
    <property type="match status" value="1"/>
</dbReference>